<dbReference type="InterPro" id="IPR017911">
    <property type="entry name" value="MacB-like_ATP-bd"/>
</dbReference>
<dbReference type="InterPro" id="IPR050093">
    <property type="entry name" value="ABC_SmlMolc_Importer"/>
</dbReference>
<dbReference type="GO" id="GO:0016887">
    <property type="term" value="F:ATP hydrolysis activity"/>
    <property type="evidence" value="ECO:0007669"/>
    <property type="project" value="InterPro"/>
</dbReference>
<reference evidence="5 6" key="1">
    <citation type="submission" date="2018-05" db="EMBL/GenBank/DDBJ databases">
        <authorList>
            <person name="Goeker M."/>
            <person name="Huntemann M."/>
            <person name="Clum A."/>
            <person name="Pillay M."/>
            <person name="Palaniappan K."/>
            <person name="Varghese N."/>
            <person name="Mikhailova N."/>
            <person name="Stamatis D."/>
            <person name="Reddy T."/>
            <person name="Daum C."/>
            <person name="Shapiro N."/>
            <person name="Ivanova N."/>
            <person name="Kyrpides N."/>
            <person name="Woyke T."/>
        </authorList>
    </citation>
    <scope>NUCLEOTIDE SEQUENCE [LARGE SCALE GENOMIC DNA]</scope>
    <source>
        <strain evidence="5 6">DSM 26524</strain>
    </source>
</reference>
<keyword evidence="6" id="KW-1185">Reference proteome</keyword>
<organism evidence="5 6">
    <name type="scientific">Murimonas intestini</name>
    <dbReference type="NCBI Taxonomy" id="1337051"/>
    <lineage>
        <taxon>Bacteria</taxon>
        <taxon>Bacillati</taxon>
        <taxon>Bacillota</taxon>
        <taxon>Clostridia</taxon>
        <taxon>Lachnospirales</taxon>
        <taxon>Lachnospiraceae</taxon>
        <taxon>Murimonas</taxon>
    </lineage>
</organism>
<dbReference type="PROSITE" id="PS50893">
    <property type="entry name" value="ABC_TRANSPORTER_2"/>
    <property type="match status" value="1"/>
</dbReference>
<keyword evidence="2" id="KW-0547">Nucleotide-binding</keyword>
<dbReference type="PROSITE" id="PS00211">
    <property type="entry name" value="ABC_TRANSPORTER_1"/>
    <property type="match status" value="1"/>
</dbReference>
<dbReference type="SUPFAM" id="SSF52540">
    <property type="entry name" value="P-loop containing nucleoside triphosphate hydrolases"/>
    <property type="match status" value="1"/>
</dbReference>
<keyword evidence="1" id="KW-0813">Transport</keyword>
<dbReference type="CDD" id="cd03255">
    <property type="entry name" value="ABC_MJ0796_LolCDE_FtsE"/>
    <property type="match status" value="1"/>
</dbReference>
<keyword evidence="3 5" id="KW-0067">ATP-binding</keyword>
<dbReference type="GO" id="GO:0005524">
    <property type="term" value="F:ATP binding"/>
    <property type="evidence" value="ECO:0007669"/>
    <property type="project" value="UniProtKB-KW"/>
</dbReference>
<dbReference type="Gene3D" id="3.40.50.300">
    <property type="entry name" value="P-loop containing nucleotide triphosphate hydrolases"/>
    <property type="match status" value="1"/>
</dbReference>
<dbReference type="InterPro" id="IPR003593">
    <property type="entry name" value="AAA+_ATPase"/>
</dbReference>
<protein>
    <submittedName>
        <fullName evidence="5">ABC transport system ATP-binding protein</fullName>
    </submittedName>
</protein>
<dbReference type="EMBL" id="QGGY01000020">
    <property type="protein sequence ID" value="PWJ72264.1"/>
    <property type="molecule type" value="Genomic_DNA"/>
</dbReference>
<evidence type="ECO:0000256" key="1">
    <source>
        <dbReference type="ARBA" id="ARBA00022448"/>
    </source>
</evidence>
<dbReference type="InterPro" id="IPR027417">
    <property type="entry name" value="P-loop_NTPase"/>
</dbReference>
<dbReference type="PANTHER" id="PTHR42781:SF8">
    <property type="entry name" value="BICARBONATE TRANSPORT ATP-BINDING PROTEIN CMPC"/>
    <property type="match status" value="1"/>
</dbReference>
<feature type="domain" description="ABC transporter" evidence="4">
    <location>
        <begin position="4"/>
        <end position="227"/>
    </location>
</feature>
<evidence type="ECO:0000313" key="5">
    <source>
        <dbReference type="EMBL" id="PWJ72264.1"/>
    </source>
</evidence>
<dbReference type="InterPro" id="IPR003439">
    <property type="entry name" value="ABC_transporter-like_ATP-bd"/>
</dbReference>
<comment type="caution">
    <text evidence="5">The sequence shown here is derived from an EMBL/GenBank/DDBJ whole genome shotgun (WGS) entry which is preliminary data.</text>
</comment>
<dbReference type="Proteomes" id="UP000245412">
    <property type="component" value="Unassembled WGS sequence"/>
</dbReference>
<evidence type="ECO:0000259" key="4">
    <source>
        <dbReference type="PROSITE" id="PS50893"/>
    </source>
</evidence>
<name>A0AB73SY10_9FIRM</name>
<gene>
    <name evidence="5" type="ORF">C7383_12071</name>
</gene>
<accession>A0AB73SY10</accession>
<evidence type="ECO:0000313" key="6">
    <source>
        <dbReference type="Proteomes" id="UP000245412"/>
    </source>
</evidence>
<dbReference type="PANTHER" id="PTHR42781">
    <property type="entry name" value="SPERMIDINE/PUTRESCINE IMPORT ATP-BINDING PROTEIN POTA"/>
    <property type="match status" value="1"/>
</dbReference>
<sequence>MNLIEVNNVTKKFGSRTILKDVSFCVKDGELVALVGPSGCGKSTLLNMIGTLEPCDKGDIKINGKRLPKINSRQATLLRRDTINYLFQSYALINDITVTQNLLISMHFLRINKKEKMDRIRKILKTVGLLHLSNAVVNTLSGGEQQRVALARTILKSGKIILADEPTGALDAQAAELSFSLIKNLSQKYHKTIIMVTHSIDLAQRADRIIDLSVYHKAIRKEGAVIER</sequence>
<evidence type="ECO:0000256" key="3">
    <source>
        <dbReference type="ARBA" id="ARBA00022840"/>
    </source>
</evidence>
<dbReference type="Pfam" id="PF00005">
    <property type="entry name" value="ABC_tran"/>
    <property type="match status" value="1"/>
</dbReference>
<dbReference type="InterPro" id="IPR017871">
    <property type="entry name" value="ABC_transporter-like_CS"/>
</dbReference>
<dbReference type="RefSeq" id="WP_109748643.1">
    <property type="nucleotide sequence ID" value="NZ_JANKBI010000021.1"/>
</dbReference>
<dbReference type="AlphaFoldDB" id="A0AB73SY10"/>
<dbReference type="SMART" id="SM00382">
    <property type="entry name" value="AAA"/>
    <property type="match status" value="1"/>
</dbReference>
<proteinExistence type="predicted"/>
<evidence type="ECO:0000256" key="2">
    <source>
        <dbReference type="ARBA" id="ARBA00022741"/>
    </source>
</evidence>